<dbReference type="Gene3D" id="3.40.30.10">
    <property type="entry name" value="Glutaredoxin"/>
    <property type="match status" value="1"/>
</dbReference>
<gene>
    <name evidence="1" type="ORF">S01H1_01835</name>
</gene>
<dbReference type="InterPro" id="IPR036249">
    <property type="entry name" value="Thioredoxin-like_sf"/>
</dbReference>
<accession>X0SQ22</accession>
<comment type="caution">
    <text evidence="1">The sequence shown here is derived from an EMBL/GenBank/DDBJ whole genome shotgun (WGS) entry which is preliminary data.</text>
</comment>
<dbReference type="SUPFAM" id="SSF52833">
    <property type="entry name" value="Thioredoxin-like"/>
    <property type="match status" value="1"/>
</dbReference>
<evidence type="ECO:0008006" key="2">
    <source>
        <dbReference type="Google" id="ProtNLM"/>
    </source>
</evidence>
<feature type="non-terminal residue" evidence="1">
    <location>
        <position position="1"/>
    </location>
</feature>
<sequence>YVPITIIIDQEGKIRHRHIGYMSKEKLKGYFLKLTEEK</sequence>
<protein>
    <recommendedName>
        <fullName evidence="2">TlpA family protein disulfide reductase</fullName>
    </recommendedName>
</protein>
<dbReference type="EMBL" id="BARS01000834">
    <property type="protein sequence ID" value="GAF83208.1"/>
    <property type="molecule type" value="Genomic_DNA"/>
</dbReference>
<name>X0SQ22_9ZZZZ</name>
<dbReference type="AlphaFoldDB" id="X0SQ22"/>
<organism evidence="1">
    <name type="scientific">marine sediment metagenome</name>
    <dbReference type="NCBI Taxonomy" id="412755"/>
    <lineage>
        <taxon>unclassified sequences</taxon>
        <taxon>metagenomes</taxon>
        <taxon>ecological metagenomes</taxon>
    </lineage>
</organism>
<evidence type="ECO:0000313" key="1">
    <source>
        <dbReference type="EMBL" id="GAF83208.1"/>
    </source>
</evidence>
<reference evidence="1" key="1">
    <citation type="journal article" date="2014" name="Front. Microbiol.">
        <title>High frequency of phylogenetically diverse reductive dehalogenase-homologous genes in deep subseafloor sedimentary metagenomes.</title>
        <authorList>
            <person name="Kawai M."/>
            <person name="Futagami T."/>
            <person name="Toyoda A."/>
            <person name="Takaki Y."/>
            <person name="Nishi S."/>
            <person name="Hori S."/>
            <person name="Arai W."/>
            <person name="Tsubouchi T."/>
            <person name="Morono Y."/>
            <person name="Uchiyama I."/>
            <person name="Ito T."/>
            <person name="Fujiyama A."/>
            <person name="Inagaki F."/>
            <person name="Takami H."/>
        </authorList>
    </citation>
    <scope>NUCLEOTIDE SEQUENCE</scope>
    <source>
        <strain evidence="1">Expedition CK06-06</strain>
    </source>
</reference>
<proteinExistence type="predicted"/>